<dbReference type="AlphaFoldDB" id="A0A1W6ZGG2"/>
<dbReference type="EMBL" id="CP021111">
    <property type="protein sequence ID" value="ARP96240.1"/>
    <property type="molecule type" value="Genomic_DNA"/>
</dbReference>
<evidence type="ECO:0000259" key="4">
    <source>
        <dbReference type="Pfam" id="PF02668"/>
    </source>
</evidence>
<evidence type="ECO:0000313" key="6">
    <source>
        <dbReference type="Proteomes" id="UP000194161"/>
    </source>
</evidence>
<evidence type="ECO:0000313" key="5">
    <source>
        <dbReference type="EMBL" id="ARP96240.1"/>
    </source>
</evidence>
<dbReference type="PANTHER" id="PTHR10696:SF56">
    <property type="entry name" value="TAUD_TFDA-LIKE DOMAIN-CONTAINING PROTEIN"/>
    <property type="match status" value="1"/>
</dbReference>
<dbReference type="Gene3D" id="3.60.130.10">
    <property type="entry name" value="Clavaminate synthase-like"/>
    <property type="match status" value="1"/>
</dbReference>
<evidence type="ECO:0000256" key="2">
    <source>
        <dbReference type="ARBA" id="ARBA00023002"/>
    </source>
</evidence>
<dbReference type="Proteomes" id="UP000194161">
    <property type="component" value="Chromosome"/>
</dbReference>
<reference evidence="5 6" key="1">
    <citation type="submission" date="2017-05" db="EMBL/GenBank/DDBJ databases">
        <title>Complete and WGS of Bordetella genogroups.</title>
        <authorList>
            <person name="Spilker T."/>
            <person name="LiPuma J."/>
        </authorList>
    </citation>
    <scope>NUCLEOTIDE SEQUENCE [LARGE SCALE GENOMIC DNA]</scope>
    <source>
        <strain evidence="5 6">AU7206</strain>
    </source>
</reference>
<name>A0A1W6ZGG2_9BORD</name>
<dbReference type="Pfam" id="PF02668">
    <property type="entry name" value="TauD"/>
    <property type="match status" value="1"/>
</dbReference>
<evidence type="ECO:0000256" key="3">
    <source>
        <dbReference type="ARBA" id="ARBA00023194"/>
    </source>
</evidence>
<dbReference type="RefSeq" id="WP_086079893.1">
    <property type="nucleotide sequence ID" value="NZ_CP021111.1"/>
</dbReference>
<protein>
    <recommendedName>
        <fullName evidence="4">TauD/TfdA-like domain-containing protein</fullName>
    </recommendedName>
</protein>
<dbReference type="PANTHER" id="PTHR10696">
    <property type="entry name" value="GAMMA-BUTYROBETAINE HYDROXYLASE-RELATED"/>
    <property type="match status" value="1"/>
</dbReference>
<dbReference type="SUPFAM" id="SSF51197">
    <property type="entry name" value="Clavaminate synthase-like"/>
    <property type="match status" value="1"/>
</dbReference>
<evidence type="ECO:0000256" key="1">
    <source>
        <dbReference type="ARBA" id="ARBA00001954"/>
    </source>
</evidence>
<dbReference type="InterPro" id="IPR050411">
    <property type="entry name" value="AlphaKG_dependent_hydroxylases"/>
</dbReference>
<dbReference type="KEGG" id="bgm:CAL15_18795"/>
<gene>
    <name evidence="5" type="ORF">CAL15_18795</name>
</gene>
<keyword evidence="6" id="KW-1185">Reference proteome</keyword>
<comment type="cofactor">
    <cofactor evidence="1">
        <name>Fe(2+)</name>
        <dbReference type="ChEBI" id="CHEBI:29033"/>
    </cofactor>
</comment>
<dbReference type="InterPro" id="IPR042098">
    <property type="entry name" value="TauD-like_sf"/>
</dbReference>
<dbReference type="GO" id="GO:0017000">
    <property type="term" value="P:antibiotic biosynthetic process"/>
    <property type="evidence" value="ECO:0007669"/>
    <property type="project" value="UniProtKB-KW"/>
</dbReference>
<dbReference type="STRING" id="463040.CAL15_18795"/>
<accession>A0A1W6ZGG2</accession>
<dbReference type="GO" id="GO:0016706">
    <property type="term" value="F:2-oxoglutarate-dependent dioxygenase activity"/>
    <property type="evidence" value="ECO:0007669"/>
    <property type="project" value="UniProtKB-ARBA"/>
</dbReference>
<dbReference type="InterPro" id="IPR003819">
    <property type="entry name" value="TauD/TfdA-like"/>
</dbReference>
<dbReference type="OrthoDB" id="753054at2"/>
<organism evidence="5 6">
    <name type="scientific">Bordetella genomosp. 13</name>
    <dbReference type="NCBI Taxonomy" id="463040"/>
    <lineage>
        <taxon>Bacteria</taxon>
        <taxon>Pseudomonadati</taxon>
        <taxon>Pseudomonadota</taxon>
        <taxon>Betaproteobacteria</taxon>
        <taxon>Burkholderiales</taxon>
        <taxon>Alcaligenaceae</taxon>
        <taxon>Bordetella</taxon>
    </lineage>
</organism>
<proteinExistence type="predicted"/>
<sequence length="385" mass="43532">MTPTENERPRAWTAQQAAQDHSWILRLTPQAVQGFRDALAHARSLDKPLLSMTQADFPLPPASRDVLARAVATTQGRWGMCLVKGFPVDEWTEDESRLAYWGMSLYMGVGRTQNRASQFMNDVRNEGGEYKVKGGRGYNTNAGLDFHQDSCDVVGLLCRRTAKSGGTSKVISSIALYEEVRRRRPDLIPVLQGTFFHSYQGTQDPSQPPYYRCPIFGSHPEFFSARTNRKNTVAAQRDFPEVPRLTAQQEEALDLLDELMPSELLCYTMQLEQGDMQLLNNYVTLHSRTPFEDYDEPDRKRHLFRLWLAVPGSQPLPDDWQEYYGDVRAGAVRGGVRGSAITQEFLDYEKRQAAALGMPFETWRPQLLKEDMARIVAGSQASATA</sequence>
<keyword evidence="3" id="KW-0045">Antibiotic biosynthesis</keyword>
<feature type="domain" description="TauD/TfdA-like" evidence="4">
    <location>
        <begin position="55"/>
        <end position="307"/>
    </location>
</feature>
<keyword evidence="2" id="KW-0560">Oxidoreductase</keyword>